<dbReference type="Proteomes" id="UP001163846">
    <property type="component" value="Unassembled WGS sequence"/>
</dbReference>
<organism evidence="1 2">
    <name type="scientific">Lentinula raphanica</name>
    <dbReference type="NCBI Taxonomy" id="153919"/>
    <lineage>
        <taxon>Eukaryota</taxon>
        <taxon>Fungi</taxon>
        <taxon>Dikarya</taxon>
        <taxon>Basidiomycota</taxon>
        <taxon>Agaricomycotina</taxon>
        <taxon>Agaricomycetes</taxon>
        <taxon>Agaricomycetidae</taxon>
        <taxon>Agaricales</taxon>
        <taxon>Marasmiineae</taxon>
        <taxon>Omphalotaceae</taxon>
        <taxon>Lentinula</taxon>
    </lineage>
</organism>
<dbReference type="AlphaFoldDB" id="A0AA38PA21"/>
<evidence type="ECO:0000313" key="1">
    <source>
        <dbReference type="EMBL" id="KAJ3839073.1"/>
    </source>
</evidence>
<reference evidence="1" key="1">
    <citation type="submission" date="2022-08" db="EMBL/GenBank/DDBJ databases">
        <authorList>
            <consortium name="DOE Joint Genome Institute"/>
            <person name="Min B."/>
            <person name="Riley R."/>
            <person name="Sierra-Patev S."/>
            <person name="Naranjo-Ortiz M."/>
            <person name="Looney B."/>
            <person name="Konkel Z."/>
            <person name="Slot J.C."/>
            <person name="Sakamoto Y."/>
            <person name="Steenwyk J.L."/>
            <person name="Rokas A."/>
            <person name="Carro J."/>
            <person name="Camarero S."/>
            <person name="Ferreira P."/>
            <person name="Molpeceres G."/>
            <person name="Ruiz-Duenas F.J."/>
            <person name="Serrano A."/>
            <person name="Henrissat B."/>
            <person name="Drula E."/>
            <person name="Hughes K.W."/>
            <person name="Mata J.L."/>
            <person name="Ishikawa N.K."/>
            <person name="Vargas-Isla R."/>
            <person name="Ushijima S."/>
            <person name="Smith C.A."/>
            <person name="Ahrendt S."/>
            <person name="Andreopoulos W."/>
            <person name="He G."/>
            <person name="Labutti K."/>
            <person name="Lipzen A."/>
            <person name="Ng V."/>
            <person name="Sandor L."/>
            <person name="Barry K."/>
            <person name="Martinez A.T."/>
            <person name="Xiao Y."/>
            <person name="Gibbons J.G."/>
            <person name="Terashima K."/>
            <person name="Hibbett D.S."/>
            <person name="Grigoriev I.V."/>
        </authorList>
    </citation>
    <scope>NUCLEOTIDE SEQUENCE</scope>
    <source>
        <strain evidence="1">TFB9207</strain>
    </source>
</reference>
<proteinExistence type="predicted"/>
<dbReference type="EMBL" id="MU806149">
    <property type="protein sequence ID" value="KAJ3839073.1"/>
    <property type="molecule type" value="Genomic_DNA"/>
</dbReference>
<name>A0AA38PA21_9AGAR</name>
<comment type="caution">
    <text evidence="1">The sequence shown here is derived from an EMBL/GenBank/DDBJ whole genome shotgun (WGS) entry which is preliminary data.</text>
</comment>
<gene>
    <name evidence="1" type="ORF">F5878DRAFT_724829</name>
</gene>
<keyword evidence="2" id="KW-1185">Reference proteome</keyword>
<evidence type="ECO:0000313" key="2">
    <source>
        <dbReference type="Proteomes" id="UP001163846"/>
    </source>
</evidence>
<protein>
    <submittedName>
        <fullName evidence="1">Uncharacterized protein</fullName>
    </submittedName>
</protein>
<sequence length="219" mass="25054">MALHLDSSVLRLESNYFSTSAVVVALLAYHNPNIKRYSHDVASTISKTLGRNFSSIFLTTSPRLSLGSVRYRARDIGLCLGHLVNSFLFYRAVFRSLFARLEHLLAPWWSRKPSPYSTYPTPEAEQRYWHSAEIYRRKLQSLDARFSAPCPSSLEAKNAYEERIPVISSYQPALPPLPETRMNTSPGGAGKQKMNVYHLPTKAFCKWHRMTYPDQPLLE</sequence>
<accession>A0AA38PA21</accession>